<accession>A0A1G9LJ96</accession>
<dbReference type="Proteomes" id="UP000199476">
    <property type="component" value="Unassembled WGS sequence"/>
</dbReference>
<dbReference type="EMBL" id="FNGO01000006">
    <property type="protein sequence ID" value="SDL62009.1"/>
    <property type="molecule type" value="Genomic_DNA"/>
</dbReference>
<name>A0A1G9LJ96_9FIRM</name>
<keyword evidence="3" id="KW-1185">Reference proteome</keyword>
<evidence type="ECO:0000313" key="2">
    <source>
        <dbReference type="EMBL" id="SDL62009.1"/>
    </source>
</evidence>
<reference evidence="2 3" key="1">
    <citation type="submission" date="2016-10" db="EMBL/GenBank/DDBJ databases">
        <authorList>
            <person name="de Groot N.N."/>
        </authorList>
    </citation>
    <scope>NUCLEOTIDE SEQUENCE [LARGE SCALE GENOMIC DNA]</scope>
    <source>
        <strain evidence="2 3">SLAS-1</strain>
    </source>
</reference>
<protein>
    <submittedName>
        <fullName evidence="2">CxxC motif-containing protein</fullName>
    </submittedName>
</protein>
<feature type="compositionally biased region" description="Basic residues" evidence="1">
    <location>
        <begin position="135"/>
        <end position="145"/>
    </location>
</feature>
<dbReference type="Pfam" id="PF07892">
    <property type="entry name" value="DUF1667"/>
    <property type="match status" value="1"/>
</dbReference>
<evidence type="ECO:0000256" key="1">
    <source>
        <dbReference type="SAM" id="MobiDB-lite"/>
    </source>
</evidence>
<proteinExistence type="predicted"/>
<dbReference type="Gene3D" id="3.10.530.10">
    <property type="entry name" value="CPE0013-like"/>
    <property type="match status" value="1"/>
</dbReference>
<gene>
    <name evidence="2" type="ORF">SAMN04488692_10680</name>
</gene>
<dbReference type="PANTHER" id="PTHR39450">
    <property type="entry name" value="MOLYBDOPTERIN OXIDOREDUCTASE, 4FE-4S CLUSTER-BINDING SUBUNIT"/>
    <property type="match status" value="1"/>
</dbReference>
<dbReference type="AlphaFoldDB" id="A0A1G9LJ96"/>
<sequence length="145" mass="15998">MSENEIEETLICVNCPKGCRIEVEAEGDEIINMDGYECALGRDYAIEEFKNPTRILPTTVRVKGGVLPLVPVKSEDPLPKNKIGRAMRELAEVEVPAPVQLGQTVKSNVAGTDVDMVATRTVKKDGSSTPENKTDKRKRNREKVC</sequence>
<dbReference type="SUPFAM" id="SSF160148">
    <property type="entry name" value="CPE0013-like"/>
    <property type="match status" value="1"/>
</dbReference>
<dbReference type="STRING" id="321763.SAMN04488692_10680"/>
<dbReference type="RefSeq" id="WP_089759165.1">
    <property type="nucleotide sequence ID" value="NZ_FNGO01000006.1"/>
</dbReference>
<dbReference type="OrthoDB" id="9811531at2"/>
<dbReference type="InterPro" id="IPR036593">
    <property type="entry name" value="CPE0013-like_sf"/>
</dbReference>
<dbReference type="InterPro" id="IPR012460">
    <property type="entry name" value="DUF1667"/>
</dbReference>
<organism evidence="2 3">
    <name type="scientific">Halarsenatibacter silvermanii</name>
    <dbReference type="NCBI Taxonomy" id="321763"/>
    <lineage>
        <taxon>Bacteria</taxon>
        <taxon>Bacillati</taxon>
        <taxon>Bacillota</taxon>
        <taxon>Clostridia</taxon>
        <taxon>Halanaerobiales</taxon>
        <taxon>Halarsenatibacteraceae</taxon>
        <taxon>Halarsenatibacter</taxon>
    </lineage>
</organism>
<evidence type="ECO:0000313" key="3">
    <source>
        <dbReference type="Proteomes" id="UP000199476"/>
    </source>
</evidence>
<dbReference type="PANTHER" id="PTHR39450:SF1">
    <property type="entry name" value="DUF1667 DOMAIN-CONTAINING PROTEIN"/>
    <property type="match status" value="1"/>
</dbReference>
<feature type="region of interest" description="Disordered" evidence="1">
    <location>
        <begin position="119"/>
        <end position="145"/>
    </location>
</feature>